<keyword evidence="4" id="KW-1134">Transmembrane beta strand</keyword>
<keyword evidence="8" id="KW-0732">Signal</keyword>
<comment type="caution">
    <text evidence="9">The sequence shown here is derived from an EMBL/GenBank/DDBJ whole genome shotgun (WGS) entry which is preliminary data.</text>
</comment>
<evidence type="ECO:0000313" key="10">
    <source>
        <dbReference type="Proteomes" id="UP000253918"/>
    </source>
</evidence>
<reference evidence="9 10" key="1">
    <citation type="submission" date="2018-07" db="EMBL/GenBank/DDBJ databases">
        <title>a novel species of Sphingomonas isolated from the rhizosphere soil of Araceae plant.</title>
        <authorList>
            <person name="Zhiyong W."/>
            <person name="Qinglan Z."/>
            <person name="Zhiwei F."/>
            <person name="Ding X."/>
            <person name="Gejiao W."/>
            <person name="Shixue Z."/>
        </authorList>
    </citation>
    <scope>NUCLEOTIDE SEQUENCE [LARGE SCALE GENOMIC DNA]</scope>
    <source>
        <strain evidence="9 10">WZY 27</strain>
    </source>
</reference>
<keyword evidence="5" id="KW-0812">Transmembrane</keyword>
<dbReference type="GO" id="GO:1990281">
    <property type="term" value="C:efflux pump complex"/>
    <property type="evidence" value="ECO:0007669"/>
    <property type="project" value="TreeGrafter"/>
</dbReference>
<accession>A0A369VSC0</accession>
<organism evidence="9 10">
    <name type="scientific">Sphingomonas aracearum</name>
    <dbReference type="NCBI Taxonomy" id="2283317"/>
    <lineage>
        <taxon>Bacteria</taxon>
        <taxon>Pseudomonadati</taxon>
        <taxon>Pseudomonadota</taxon>
        <taxon>Alphaproteobacteria</taxon>
        <taxon>Sphingomonadales</taxon>
        <taxon>Sphingomonadaceae</taxon>
        <taxon>Sphingomonas</taxon>
    </lineage>
</organism>
<dbReference type="SUPFAM" id="SSF56954">
    <property type="entry name" value="Outer membrane efflux proteins (OEP)"/>
    <property type="match status" value="1"/>
</dbReference>
<sequence length="499" mass="52654">MIGGWAGFGMARATIIAASLMPIAAGAAAQDVAMTFDAASRRLETTSPALAAADHAEDAARETAAAVATLRRPVVTASAQYIAYQKTLAVDLTGQKEDARDATQDFLSGIPMTVPPAFQQIASDIVGRIGQALPGLFTAIPDQLSYRYRDDVFRPTVQGVLPLYSGGAIPAIQRGARAAAEIAAARAAQGRDLAQLNLIRVYFGEQAAAALAASARESRDALDRLLSDVRKMEAAGVVAHARTLEAQVARDTAERTWQRAAIAHDGARDDLARLLEVDRVRPTTGLFVVSHPLAPAGSFTGGEARLPQTRQADAAGAVARAGVDLARSRYRPQAFAFGEYNLNRSNALPTEPDWVAGVGVRYTLLSNVDRRHALNAAKANAAAADDAAREARKSAITATLRAWDLVESARRAFLLTDSSLAAAQENLRVQEIAFREGEATMTAVLAAEAALATARTQRAAIAYEYDLALAALLSASGQLDTFADHIAGADIHLPTDARP</sequence>
<evidence type="ECO:0000256" key="2">
    <source>
        <dbReference type="ARBA" id="ARBA00007613"/>
    </source>
</evidence>
<dbReference type="EMBL" id="QQNB01000004">
    <property type="protein sequence ID" value="RDE04427.1"/>
    <property type="molecule type" value="Genomic_DNA"/>
</dbReference>
<dbReference type="OrthoDB" id="187483at2"/>
<feature type="signal peptide" evidence="8">
    <location>
        <begin position="1"/>
        <end position="29"/>
    </location>
</feature>
<dbReference type="AlphaFoldDB" id="A0A369VSC0"/>
<evidence type="ECO:0000256" key="6">
    <source>
        <dbReference type="ARBA" id="ARBA00023136"/>
    </source>
</evidence>
<evidence type="ECO:0000256" key="8">
    <source>
        <dbReference type="SAM" id="SignalP"/>
    </source>
</evidence>
<dbReference type="Pfam" id="PF02321">
    <property type="entry name" value="OEP"/>
    <property type="match status" value="1"/>
</dbReference>
<evidence type="ECO:0000256" key="7">
    <source>
        <dbReference type="ARBA" id="ARBA00023237"/>
    </source>
</evidence>
<keyword evidence="7" id="KW-0998">Cell outer membrane</keyword>
<dbReference type="Proteomes" id="UP000253918">
    <property type="component" value="Unassembled WGS sequence"/>
</dbReference>
<comment type="subcellular location">
    <subcellularLocation>
        <location evidence="1">Cell outer membrane</location>
    </subcellularLocation>
</comment>
<evidence type="ECO:0000256" key="3">
    <source>
        <dbReference type="ARBA" id="ARBA00022448"/>
    </source>
</evidence>
<evidence type="ECO:0000256" key="4">
    <source>
        <dbReference type="ARBA" id="ARBA00022452"/>
    </source>
</evidence>
<evidence type="ECO:0000256" key="1">
    <source>
        <dbReference type="ARBA" id="ARBA00004442"/>
    </source>
</evidence>
<gene>
    <name evidence="9" type="ORF">DVW87_16010</name>
</gene>
<dbReference type="GO" id="GO:0009279">
    <property type="term" value="C:cell outer membrane"/>
    <property type="evidence" value="ECO:0007669"/>
    <property type="project" value="UniProtKB-SubCell"/>
</dbReference>
<dbReference type="PANTHER" id="PTHR30026:SF5">
    <property type="entry name" value="ABC-TYPE EFFLUX SYSTEM SECRETIN COMPONENT"/>
    <property type="match status" value="1"/>
</dbReference>
<protein>
    <submittedName>
        <fullName evidence="9">TolC family protein</fullName>
    </submittedName>
</protein>
<keyword evidence="6" id="KW-0472">Membrane</keyword>
<comment type="similarity">
    <text evidence="2">Belongs to the outer membrane factor (OMF) (TC 1.B.17) family.</text>
</comment>
<dbReference type="GO" id="GO:0015562">
    <property type="term" value="F:efflux transmembrane transporter activity"/>
    <property type="evidence" value="ECO:0007669"/>
    <property type="project" value="InterPro"/>
</dbReference>
<evidence type="ECO:0000256" key="5">
    <source>
        <dbReference type="ARBA" id="ARBA00022692"/>
    </source>
</evidence>
<dbReference type="PANTHER" id="PTHR30026">
    <property type="entry name" value="OUTER MEMBRANE PROTEIN TOLC"/>
    <property type="match status" value="1"/>
</dbReference>
<dbReference type="GO" id="GO:0015288">
    <property type="term" value="F:porin activity"/>
    <property type="evidence" value="ECO:0007669"/>
    <property type="project" value="TreeGrafter"/>
</dbReference>
<keyword evidence="10" id="KW-1185">Reference proteome</keyword>
<dbReference type="InterPro" id="IPR051906">
    <property type="entry name" value="TolC-like"/>
</dbReference>
<name>A0A369VSC0_9SPHN</name>
<dbReference type="InterPro" id="IPR003423">
    <property type="entry name" value="OMP_efflux"/>
</dbReference>
<keyword evidence="3" id="KW-0813">Transport</keyword>
<dbReference type="Gene3D" id="1.20.1600.10">
    <property type="entry name" value="Outer membrane efflux proteins (OEP)"/>
    <property type="match status" value="1"/>
</dbReference>
<feature type="chain" id="PRO_5017009393" evidence="8">
    <location>
        <begin position="30"/>
        <end position="499"/>
    </location>
</feature>
<evidence type="ECO:0000313" key="9">
    <source>
        <dbReference type="EMBL" id="RDE04427.1"/>
    </source>
</evidence>
<proteinExistence type="inferred from homology"/>